<gene>
    <name evidence="3" type="ORF">WKV44_07910</name>
</gene>
<accession>A0ABU9UCS9</accession>
<proteinExistence type="predicted"/>
<dbReference type="InterPro" id="IPR003010">
    <property type="entry name" value="C-N_Hydrolase"/>
</dbReference>
<evidence type="ECO:0000313" key="4">
    <source>
        <dbReference type="Proteomes" id="UP001466331"/>
    </source>
</evidence>
<evidence type="ECO:0000256" key="1">
    <source>
        <dbReference type="ARBA" id="ARBA00022801"/>
    </source>
</evidence>
<sequence>MRVGYLQYCPEFLNPEENIKKIEQHIKSYKEKNPQDIDLLVLPELALSGYFFADKEEVIKIAENIDTGKNIKKLHEIAKKYRINIVTGFAEEEDGNFYNSAAMLRRDGGKEVYRKMHLFAEEKKFFTAGNLGFPVFQLEDIKIAMLVCYDHFFPEAARSVALQGAQIICHPSNLVLPEYGQITTWVRAVENHVFWILANRIGTEKQGERQLTYTGRSHIVKPDGTKLAVASETEEELMVYEINPEEAKNKTVTPYNDLFADRRTDSYIMFT</sequence>
<dbReference type="GO" id="GO:0016787">
    <property type="term" value="F:hydrolase activity"/>
    <property type="evidence" value="ECO:0007669"/>
    <property type="project" value="UniProtKB-KW"/>
</dbReference>
<dbReference type="InterPro" id="IPR050345">
    <property type="entry name" value="Aliph_Amidase/BUP"/>
</dbReference>
<evidence type="ECO:0000259" key="2">
    <source>
        <dbReference type="PROSITE" id="PS50263"/>
    </source>
</evidence>
<keyword evidence="1 3" id="KW-0378">Hydrolase</keyword>
<dbReference type="Pfam" id="PF00795">
    <property type="entry name" value="CN_hydrolase"/>
    <property type="match status" value="1"/>
</dbReference>
<dbReference type="SUPFAM" id="SSF56317">
    <property type="entry name" value="Carbon-nitrogen hydrolase"/>
    <property type="match status" value="1"/>
</dbReference>
<dbReference type="PANTHER" id="PTHR43674">
    <property type="entry name" value="NITRILASE C965.09-RELATED"/>
    <property type="match status" value="1"/>
</dbReference>
<dbReference type="PANTHER" id="PTHR43674:SF2">
    <property type="entry name" value="BETA-UREIDOPROPIONASE"/>
    <property type="match status" value="1"/>
</dbReference>
<dbReference type="EMBL" id="JBCHKQ010000003">
    <property type="protein sequence ID" value="MEM5948468.1"/>
    <property type="molecule type" value="Genomic_DNA"/>
</dbReference>
<dbReference type="RefSeq" id="WP_420069913.1">
    <property type="nucleotide sequence ID" value="NZ_JBCHKQ010000003.1"/>
</dbReference>
<keyword evidence="4" id="KW-1185">Reference proteome</keyword>
<reference evidence="3 4" key="1">
    <citation type="submission" date="2024-03" db="EMBL/GenBank/DDBJ databases">
        <title>Ignisphaera cupida sp. nov., a hyperthermophilic hydrolytic archaeon from a hot spring of Kamchatka, and proposal of Ignisphaeraceae fam. nov.</title>
        <authorList>
            <person name="Podosokorskaya O.A."/>
            <person name="Elcheninov A.G."/>
            <person name="Maltseva A.I."/>
            <person name="Zayulina K.S."/>
            <person name="Novikov A."/>
            <person name="Merkel A.Y."/>
        </authorList>
    </citation>
    <scope>NUCLEOTIDE SEQUENCE [LARGE SCALE GENOMIC DNA]</scope>
    <source>
        <strain evidence="3 4">38H-sp</strain>
    </source>
</reference>
<comment type="caution">
    <text evidence="3">The sequence shown here is derived from an EMBL/GenBank/DDBJ whole genome shotgun (WGS) entry which is preliminary data.</text>
</comment>
<name>A0ABU9UCS9_9SPIR</name>
<feature type="domain" description="CN hydrolase" evidence="2">
    <location>
        <begin position="1"/>
        <end position="244"/>
    </location>
</feature>
<evidence type="ECO:0000313" key="3">
    <source>
        <dbReference type="EMBL" id="MEM5948468.1"/>
    </source>
</evidence>
<dbReference type="Gene3D" id="3.60.110.10">
    <property type="entry name" value="Carbon-nitrogen hydrolase"/>
    <property type="match status" value="1"/>
</dbReference>
<protein>
    <submittedName>
        <fullName evidence="3">Nitrilase-related carbon-nitrogen hydrolase</fullName>
    </submittedName>
</protein>
<dbReference type="PROSITE" id="PS50263">
    <property type="entry name" value="CN_HYDROLASE"/>
    <property type="match status" value="1"/>
</dbReference>
<dbReference type="InterPro" id="IPR036526">
    <property type="entry name" value="C-N_Hydrolase_sf"/>
</dbReference>
<dbReference type="Proteomes" id="UP001466331">
    <property type="component" value="Unassembled WGS sequence"/>
</dbReference>
<organism evidence="3 4">
    <name type="scientific">Rarispira pelagica</name>
    <dbReference type="NCBI Taxonomy" id="3141764"/>
    <lineage>
        <taxon>Bacteria</taxon>
        <taxon>Pseudomonadati</taxon>
        <taxon>Spirochaetota</taxon>
        <taxon>Spirochaetia</taxon>
        <taxon>Winmispirales</taxon>
        <taxon>Winmispiraceae</taxon>
        <taxon>Rarispira</taxon>
    </lineage>
</organism>